<dbReference type="Pfam" id="PF12937">
    <property type="entry name" value="F-box-like"/>
    <property type="match status" value="1"/>
</dbReference>
<evidence type="ECO:0000313" key="2">
    <source>
        <dbReference type="EMBL" id="KPA39336.1"/>
    </source>
</evidence>
<dbReference type="InterPro" id="IPR001810">
    <property type="entry name" value="F-box_dom"/>
</dbReference>
<dbReference type="Gene3D" id="1.20.1280.50">
    <property type="match status" value="1"/>
</dbReference>
<dbReference type="OrthoDB" id="3140657at2759"/>
<accession>A0A0M9ETT3</accession>
<dbReference type="PANTHER" id="PTHR42057">
    <property type="entry name" value="F-BOX DOMAIN PROTEIN (AFU_ORTHOLOGUE AFUA_4G00200)"/>
    <property type="match status" value="1"/>
</dbReference>
<evidence type="ECO:0000313" key="3">
    <source>
        <dbReference type="Proteomes" id="UP000037904"/>
    </source>
</evidence>
<dbReference type="SUPFAM" id="SSF81383">
    <property type="entry name" value="F-box domain"/>
    <property type="match status" value="1"/>
</dbReference>
<gene>
    <name evidence="2" type="ORF">FLAG1_07793</name>
</gene>
<dbReference type="CDD" id="cd09917">
    <property type="entry name" value="F-box_SF"/>
    <property type="match status" value="1"/>
</dbReference>
<dbReference type="PANTHER" id="PTHR42057:SF2">
    <property type="entry name" value="F-BOX DOMAIN PROTEIN (AFU_ORTHOLOGUE AFUA_4G00200)-RELATED"/>
    <property type="match status" value="1"/>
</dbReference>
<protein>
    <submittedName>
        <fullName evidence="2">F-box protein</fullName>
    </submittedName>
</protein>
<name>A0A0M9ETT3_FUSLA</name>
<feature type="domain" description="F-box" evidence="1">
    <location>
        <begin position="4"/>
        <end position="51"/>
    </location>
</feature>
<dbReference type="Proteomes" id="UP000037904">
    <property type="component" value="Unassembled WGS sequence"/>
</dbReference>
<evidence type="ECO:0000259" key="1">
    <source>
        <dbReference type="Pfam" id="PF12937"/>
    </source>
</evidence>
<sequence length="341" mass="39297">MQPNLPNEILSHIISRIPTDNEYHRLHTASLRHLAQVRLVCRLWNEIATKHMFHTVTLFHSTERIFEDFGYWQELIDVVSVRKAARRVAIESGQEYDGGGISYEDWPVSWVEHGKWPGFESAINRICDLPNLEAIEVRFTESCVGRNANGEPAAPNSQYNVEPETATTRFHTLRSVVRATKERASRPNTTVIRELVLENLQNMALTKDIAHDPFHNIQRLHIKILSENYANMWSRERRPDLIHREELREFPHYLQNTLLPSVADQLVELTISGKHWGGIPGEFNGNGLSFPKLKALTLDGLDILRQDQFDWVLEQKSLTILHLHNCTIATHCLVQQPEFAL</sequence>
<dbReference type="EMBL" id="JXCE01000201">
    <property type="protein sequence ID" value="KPA39336.1"/>
    <property type="molecule type" value="Genomic_DNA"/>
</dbReference>
<reference evidence="2 3" key="1">
    <citation type="submission" date="2015-04" db="EMBL/GenBank/DDBJ databases">
        <title>The draft genome sequence of Fusarium langsethiae, a T-2/HT-2 mycotoxin producer.</title>
        <authorList>
            <person name="Lysoe E."/>
            <person name="Divon H.H."/>
            <person name="Terzi V."/>
            <person name="Orru L."/>
            <person name="Lamontanara A."/>
            <person name="Kolseth A.-K."/>
            <person name="Frandsen R.J."/>
            <person name="Nielsen K."/>
            <person name="Thrane U."/>
        </authorList>
    </citation>
    <scope>NUCLEOTIDE SEQUENCE [LARGE SCALE GENOMIC DNA]</scope>
    <source>
        <strain evidence="2 3">Fl201059</strain>
    </source>
</reference>
<proteinExistence type="predicted"/>
<dbReference type="AlphaFoldDB" id="A0A0M9ETT3"/>
<keyword evidence="3" id="KW-1185">Reference proteome</keyword>
<organism evidence="2 3">
    <name type="scientific">Fusarium langsethiae</name>
    <dbReference type="NCBI Taxonomy" id="179993"/>
    <lineage>
        <taxon>Eukaryota</taxon>
        <taxon>Fungi</taxon>
        <taxon>Dikarya</taxon>
        <taxon>Ascomycota</taxon>
        <taxon>Pezizomycotina</taxon>
        <taxon>Sordariomycetes</taxon>
        <taxon>Hypocreomycetidae</taxon>
        <taxon>Hypocreales</taxon>
        <taxon>Nectriaceae</taxon>
        <taxon>Fusarium</taxon>
    </lineage>
</organism>
<dbReference type="InterPro" id="IPR036047">
    <property type="entry name" value="F-box-like_dom_sf"/>
</dbReference>
<comment type="caution">
    <text evidence="2">The sequence shown here is derived from an EMBL/GenBank/DDBJ whole genome shotgun (WGS) entry which is preliminary data.</text>
</comment>